<dbReference type="EMBL" id="JARKIE010000045">
    <property type="protein sequence ID" value="KAJ7693649.1"/>
    <property type="molecule type" value="Genomic_DNA"/>
</dbReference>
<evidence type="ECO:0000313" key="3">
    <source>
        <dbReference type="Proteomes" id="UP001221757"/>
    </source>
</evidence>
<accession>A0AAD7GLN3</accession>
<protein>
    <recommendedName>
        <fullName evidence="4">Hydrophobin</fullName>
    </recommendedName>
</protein>
<keyword evidence="1" id="KW-0732">Signal</keyword>
<comment type="caution">
    <text evidence="2">The sequence shown here is derived from an EMBL/GenBank/DDBJ whole genome shotgun (WGS) entry which is preliminary data.</text>
</comment>
<proteinExistence type="predicted"/>
<name>A0AAD7GLN3_MYCRO</name>
<sequence length="158" mass="15910">MKFSSALAILFLAAAAVPRGMSRTLPPDIEARLLRAGPNAQRMARGLPPLPPTRLRAYGAKRATPSSTPPTVSCTSQATVCCASLQASTGPTATSVLQGLGLTSSSPNVGAMIGLACVVPLVALGIKSCPTMTAPASCCNTFLGLVGFSCTTTTLTAS</sequence>
<dbReference type="Proteomes" id="UP001221757">
    <property type="component" value="Unassembled WGS sequence"/>
</dbReference>
<dbReference type="CDD" id="cd23507">
    <property type="entry name" value="hydrophobin_I"/>
    <property type="match status" value="1"/>
</dbReference>
<evidence type="ECO:0000313" key="2">
    <source>
        <dbReference type="EMBL" id="KAJ7693649.1"/>
    </source>
</evidence>
<feature type="signal peptide" evidence="1">
    <location>
        <begin position="1"/>
        <end position="22"/>
    </location>
</feature>
<reference evidence="2" key="1">
    <citation type="submission" date="2023-03" db="EMBL/GenBank/DDBJ databases">
        <title>Massive genome expansion in bonnet fungi (Mycena s.s.) driven by repeated elements and novel gene families across ecological guilds.</title>
        <authorList>
            <consortium name="Lawrence Berkeley National Laboratory"/>
            <person name="Harder C.B."/>
            <person name="Miyauchi S."/>
            <person name="Viragh M."/>
            <person name="Kuo A."/>
            <person name="Thoen E."/>
            <person name="Andreopoulos B."/>
            <person name="Lu D."/>
            <person name="Skrede I."/>
            <person name="Drula E."/>
            <person name="Henrissat B."/>
            <person name="Morin E."/>
            <person name="Kohler A."/>
            <person name="Barry K."/>
            <person name="LaButti K."/>
            <person name="Morin E."/>
            <person name="Salamov A."/>
            <person name="Lipzen A."/>
            <person name="Mereny Z."/>
            <person name="Hegedus B."/>
            <person name="Baldrian P."/>
            <person name="Stursova M."/>
            <person name="Weitz H."/>
            <person name="Taylor A."/>
            <person name="Grigoriev I.V."/>
            <person name="Nagy L.G."/>
            <person name="Martin F."/>
            <person name="Kauserud H."/>
        </authorList>
    </citation>
    <scope>NUCLEOTIDE SEQUENCE</scope>
    <source>
        <strain evidence="2">CBHHK067</strain>
    </source>
</reference>
<gene>
    <name evidence="2" type="ORF">B0H17DRAFT_491726</name>
</gene>
<organism evidence="2 3">
    <name type="scientific">Mycena rosella</name>
    <name type="common">Pink bonnet</name>
    <name type="synonym">Agaricus rosellus</name>
    <dbReference type="NCBI Taxonomy" id="1033263"/>
    <lineage>
        <taxon>Eukaryota</taxon>
        <taxon>Fungi</taxon>
        <taxon>Dikarya</taxon>
        <taxon>Basidiomycota</taxon>
        <taxon>Agaricomycotina</taxon>
        <taxon>Agaricomycetes</taxon>
        <taxon>Agaricomycetidae</taxon>
        <taxon>Agaricales</taxon>
        <taxon>Marasmiineae</taxon>
        <taxon>Mycenaceae</taxon>
        <taxon>Mycena</taxon>
    </lineage>
</organism>
<evidence type="ECO:0000256" key="1">
    <source>
        <dbReference type="SAM" id="SignalP"/>
    </source>
</evidence>
<keyword evidence="3" id="KW-1185">Reference proteome</keyword>
<dbReference type="AlphaFoldDB" id="A0AAD7GLN3"/>
<feature type="chain" id="PRO_5042258918" description="Hydrophobin" evidence="1">
    <location>
        <begin position="23"/>
        <end position="158"/>
    </location>
</feature>
<evidence type="ECO:0008006" key="4">
    <source>
        <dbReference type="Google" id="ProtNLM"/>
    </source>
</evidence>